<dbReference type="GO" id="GO:0003700">
    <property type="term" value="F:DNA-binding transcription factor activity"/>
    <property type="evidence" value="ECO:0007669"/>
    <property type="project" value="InterPro"/>
</dbReference>
<comment type="caution">
    <text evidence="6">The sequence shown here is derived from an EMBL/GenBank/DDBJ whole genome shotgun (WGS) entry which is preliminary data.</text>
</comment>
<name>A0A7W7Q7W7_9PSEU</name>
<dbReference type="SUPFAM" id="SSF46785">
    <property type="entry name" value="Winged helix' DNA-binding domain"/>
    <property type="match status" value="1"/>
</dbReference>
<evidence type="ECO:0000259" key="5">
    <source>
        <dbReference type="PROSITE" id="PS50931"/>
    </source>
</evidence>
<dbReference type="InterPro" id="IPR005119">
    <property type="entry name" value="LysR_subst-bd"/>
</dbReference>
<sequence>MRVERARYFLAAVETGSLRSAAARCGVSQPTVGQQIALLEEELDVVLMTRSRRGVRPTAAGQALLEPLRRLVAAEEAVRESATESGGAYAGGVHIGGVSVTAETIIAPVVGHLRAHRPGLRFTVREGASADIEAAVLAGDLDFGVITTPSHPARAGLHRVPLISAPVGVLAPADHPLAGRDHVDWADLASWPIVTMRAGTVLWDVLHRHVPRPDVVVQAMSARTLKVMVAQGAGLGLLGGFDTSADIPDVVWLPVRDAAPIRLCLVQRKDSQPSRAALIVRRLIKARADELADRAASVEHP</sequence>
<dbReference type="PANTHER" id="PTHR30346:SF0">
    <property type="entry name" value="HCA OPERON TRANSCRIPTIONAL ACTIVATOR HCAR"/>
    <property type="match status" value="1"/>
</dbReference>
<dbReference type="FunFam" id="1.10.10.10:FF:000001">
    <property type="entry name" value="LysR family transcriptional regulator"/>
    <property type="match status" value="1"/>
</dbReference>
<dbReference type="InterPro" id="IPR000847">
    <property type="entry name" value="LysR_HTH_N"/>
</dbReference>
<dbReference type="GO" id="GO:0032993">
    <property type="term" value="C:protein-DNA complex"/>
    <property type="evidence" value="ECO:0007669"/>
    <property type="project" value="TreeGrafter"/>
</dbReference>
<dbReference type="RefSeq" id="WP_184812632.1">
    <property type="nucleotide sequence ID" value="NZ_JACHJQ010000005.1"/>
</dbReference>
<dbReference type="Pfam" id="PF03466">
    <property type="entry name" value="LysR_substrate"/>
    <property type="match status" value="1"/>
</dbReference>
<reference evidence="6 7" key="1">
    <citation type="submission" date="2020-08" db="EMBL/GenBank/DDBJ databases">
        <title>Genomic Encyclopedia of Type Strains, Phase III (KMG-III): the genomes of soil and plant-associated and newly described type strains.</title>
        <authorList>
            <person name="Whitman W."/>
        </authorList>
    </citation>
    <scope>NUCLEOTIDE SEQUENCE [LARGE SCALE GENOMIC DNA]</scope>
    <source>
        <strain evidence="6 7">CECT 8960</strain>
    </source>
</reference>
<keyword evidence="7" id="KW-1185">Reference proteome</keyword>
<evidence type="ECO:0000256" key="2">
    <source>
        <dbReference type="ARBA" id="ARBA00023015"/>
    </source>
</evidence>
<dbReference type="GO" id="GO:0003677">
    <property type="term" value="F:DNA binding"/>
    <property type="evidence" value="ECO:0007669"/>
    <property type="project" value="UniProtKB-KW"/>
</dbReference>
<evidence type="ECO:0000313" key="6">
    <source>
        <dbReference type="EMBL" id="MBB4908483.1"/>
    </source>
</evidence>
<keyword evidence="3 6" id="KW-0238">DNA-binding</keyword>
<evidence type="ECO:0000256" key="4">
    <source>
        <dbReference type="ARBA" id="ARBA00023163"/>
    </source>
</evidence>
<dbReference type="Gene3D" id="1.10.10.10">
    <property type="entry name" value="Winged helix-like DNA-binding domain superfamily/Winged helix DNA-binding domain"/>
    <property type="match status" value="1"/>
</dbReference>
<keyword evidence="2" id="KW-0805">Transcription regulation</keyword>
<organism evidence="6 7">
    <name type="scientific">Actinophytocola algeriensis</name>
    <dbReference type="NCBI Taxonomy" id="1768010"/>
    <lineage>
        <taxon>Bacteria</taxon>
        <taxon>Bacillati</taxon>
        <taxon>Actinomycetota</taxon>
        <taxon>Actinomycetes</taxon>
        <taxon>Pseudonocardiales</taxon>
        <taxon>Pseudonocardiaceae</taxon>
    </lineage>
</organism>
<dbReference type="EMBL" id="JACHJQ010000005">
    <property type="protein sequence ID" value="MBB4908483.1"/>
    <property type="molecule type" value="Genomic_DNA"/>
</dbReference>
<evidence type="ECO:0000256" key="3">
    <source>
        <dbReference type="ARBA" id="ARBA00023125"/>
    </source>
</evidence>
<dbReference type="Gene3D" id="3.40.190.10">
    <property type="entry name" value="Periplasmic binding protein-like II"/>
    <property type="match status" value="2"/>
</dbReference>
<comment type="similarity">
    <text evidence="1">Belongs to the LysR transcriptional regulatory family.</text>
</comment>
<dbReference type="SUPFAM" id="SSF53850">
    <property type="entry name" value="Periplasmic binding protein-like II"/>
    <property type="match status" value="1"/>
</dbReference>
<dbReference type="PROSITE" id="PS50931">
    <property type="entry name" value="HTH_LYSR"/>
    <property type="match status" value="1"/>
</dbReference>
<dbReference type="InterPro" id="IPR036388">
    <property type="entry name" value="WH-like_DNA-bd_sf"/>
</dbReference>
<dbReference type="Proteomes" id="UP000520767">
    <property type="component" value="Unassembled WGS sequence"/>
</dbReference>
<accession>A0A7W7Q7W7</accession>
<dbReference type="InterPro" id="IPR036390">
    <property type="entry name" value="WH_DNA-bd_sf"/>
</dbReference>
<dbReference type="CDD" id="cd05466">
    <property type="entry name" value="PBP2_LTTR_substrate"/>
    <property type="match status" value="1"/>
</dbReference>
<dbReference type="PANTHER" id="PTHR30346">
    <property type="entry name" value="TRANSCRIPTIONAL DUAL REGULATOR HCAR-RELATED"/>
    <property type="match status" value="1"/>
</dbReference>
<protein>
    <submittedName>
        <fullName evidence="6">DNA-binding transcriptional LysR family regulator</fullName>
    </submittedName>
</protein>
<feature type="domain" description="HTH lysR-type" evidence="5">
    <location>
        <begin position="1"/>
        <end position="58"/>
    </location>
</feature>
<evidence type="ECO:0000256" key="1">
    <source>
        <dbReference type="ARBA" id="ARBA00009437"/>
    </source>
</evidence>
<proteinExistence type="inferred from homology"/>
<dbReference type="AlphaFoldDB" id="A0A7W7Q7W7"/>
<dbReference type="Pfam" id="PF00126">
    <property type="entry name" value="HTH_1"/>
    <property type="match status" value="1"/>
</dbReference>
<gene>
    <name evidence="6" type="ORF">FHR82_004736</name>
</gene>
<keyword evidence="4" id="KW-0804">Transcription</keyword>
<evidence type="ECO:0000313" key="7">
    <source>
        <dbReference type="Proteomes" id="UP000520767"/>
    </source>
</evidence>